<keyword evidence="1" id="KW-0472">Membrane</keyword>
<evidence type="ECO:0000313" key="2">
    <source>
        <dbReference type="EMBL" id="OKH14516.1"/>
    </source>
</evidence>
<name>A0A1U7H0Z8_9CYAN</name>
<dbReference type="RefSeq" id="WP_073555721.1">
    <property type="nucleotide sequence ID" value="NZ_MRCA01000004.1"/>
</dbReference>
<feature type="transmembrane region" description="Helical" evidence="1">
    <location>
        <begin position="170"/>
        <end position="190"/>
    </location>
</feature>
<keyword evidence="1" id="KW-0812">Transmembrane</keyword>
<organism evidence="2 3">
    <name type="scientific">Fischerella major NIES-592</name>
    <dbReference type="NCBI Taxonomy" id="210994"/>
    <lineage>
        <taxon>Bacteria</taxon>
        <taxon>Bacillati</taxon>
        <taxon>Cyanobacteriota</taxon>
        <taxon>Cyanophyceae</taxon>
        <taxon>Nostocales</taxon>
        <taxon>Hapalosiphonaceae</taxon>
        <taxon>Fischerella</taxon>
    </lineage>
</organism>
<evidence type="ECO:0000256" key="1">
    <source>
        <dbReference type="SAM" id="Phobius"/>
    </source>
</evidence>
<keyword evidence="1" id="KW-1133">Transmembrane helix</keyword>
<keyword evidence="3" id="KW-1185">Reference proteome</keyword>
<protein>
    <submittedName>
        <fullName evidence="2">Uncharacterized protein</fullName>
    </submittedName>
</protein>
<proteinExistence type="predicted"/>
<accession>A0A1U7H0Z8</accession>
<reference evidence="2 3" key="1">
    <citation type="submission" date="2016-11" db="EMBL/GenBank/DDBJ databases">
        <title>Draft Genome Sequences of Nine Cyanobacterial Strains from Diverse Habitats.</title>
        <authorList>
            <person name="Zhu T."/>
            <person name="Hou S."/>
            <person name="Lu X."/>
            <person name="Hess W.R."/>
        </authorList>
    </citation>
    <scope>NUCLEOTIDE SEQUENCE [LARGE SCALE GENOMIC DNA]</scope>
    <source>
        <strain evidence="2 3">NIES-592</strain>
    </source>
</reference>
<dbReference type="AlphaFoldDB" id="A0A1U7H0Z8"/>
<gene>
    <name evidence="2" type="ORF">NIES592_10765</name>
</gene>
<dbReference type="OrthoDB" id="509850at2"/>
<dbReference type="Proteomes" id="UP000186391">
    <property type="component" value="Unassembled WGS sequence"/>
</dbReference>
<comment type="caution">
    <text evidence="2">The sequence shown here is derived from an EMBL/GenBank/DDBJ whole genome shotgun (WGS) entry which is preliminary data.</text>
</comment>
<evidence type="ECO:0000313" key="3">
    <source>
        <dbReference type="Proteomes" id="UP000186391"/>
    </source>
</evidence>
<sequence length="196" mass="21418">MSNYLLLLFIFVNFLFGIHPASAHKVKTTADVGATLHIEPNDTPRAGEETRAWFALTHKGGKVIPLAQCDCQLLIYAEPHASGEPPLLEPTLKSISAERYKGIPGADITFPRPGSYQLLLRGKPTAGSKFKPFELKYRVTVAVGTAQTKSKPQVAKNVNQNITEEQTQGVTIWAIAALGFFGMGVLLFVVQRVNKD</sequence>
<dbReference type="EMBL" id="MRCA01000004">
    <property type="protein sequence ID" value="OKH14516.1"/>
    <property type="molecule type" value="Genomic_DNA"/>
</dbReference>